<name>A0A9P0VTZ1_ACAOB</name>
<proteinExistence type="predicted"/>
<sequence length="61" mass="7293">MEKLIKTGVMTKIKVKPTRQKLTLMTHNPKKKRIVIKKLLYHVRKVQKIVVQRLMKREEVG</sequence>
<evidence type="ECO:0000313" key="2">
    <source>
        <dbReference type="Proteomes" id="UP001152888"/>
    </source>
</evidence>
<comment type="caution">
    <text evidence="1">The sequence shown here is derived from an EMBL/GenBank/DDBJ whole genome shotgun (WGS) entry which is preliminary data.</text>
</comment>
<dbReference type="AlphaFoldDB" id="A0A9P0VTZ1"/>
<reference evidence="1" key="1">
    <citation type="submission" date="2022-03" db="EMBL/GenBank/DDBJ databases">
        <authorList>
            <person name="Sayadi A."/>
        </authorList>
    </citation>
    <scope>NUCLEOTIDE SEQUENCE</scope>
</reference>
<gene>
    <name evidence="1" type="ORF">ACAOBT_LOCUS37787</name>
</gene>
<keyword evidence="2" id="KW-1185">Reference proteome</keyword>
<dbReference type="Proteomes" id="UP001152888">
    <property type="component" value="Unassembled WGS sequence"/>
</dbReference>
<protein>
    <submittedName>
        <fullName evidence="1">Uncharacterized protein</fullName>
    </submittedName>
</protein>
<organism evidence="1 2">
    <name type="scientific">Acanthoscelides obtectus</name>
    <name type="common">Bean weevil</name>
    <name type="synonym">Bruchus obtectus</name>
    <dbReference type="NCBI Taxonomy" id="200917"/>
    <lineage>
        <taxon>Eukaryota</taxon>
        <taxon>Metazoa</taxon>
        <taxon>Ecdysozoa</taxon>
        <taxon>Arthropoda</taxon>
        <taxon>Hexapoda</taxon>
        <taxon>Insecta</taxon>
        <taxon>Pterygota</taxon>
        <taxon>Neoptera</taxon>
        <taxon>Endopterygota</taxon>
        <taxon>Coleoptera</taxon>
        <taxon>Polyphaga</taxon>
        <taxon>Cucujiformia</taxon>
        <taxon>Chrysomeloidea</taxon>
        <taxon>Chrysomelidae</taxon>
        <taxon>Bruchinae</taxon>
        <taxon>Bruchini</taxon>
        <taxon>Acanthoscelides</taxon>
    </lineage>
</organism>
<evidence type="ECO:0000313" key="1">
    <source>
        <dbReference type="EMBL" id="CAH2020333.1"/>
    </source>
</evidence>
<dbReference type="EMBL" id="CAKOFQ010010971">
    <property type="protein sequence ID" value="CAH2020333.1"/>
    <property type="molecule type" value="Genomic_DNA"/>
</dbReference>
<accession>A0A9P0VTZ1</accession>